<organism evidence="2 3">
    <name type="scientific">Ascobolus immersus RN42</name>
    <dbReference type="NCBI Taxonomy" id="1160509"/>
    <lineage>
        <taxon>Eukaryota</taxon>
        <taxon>Fungi</taxon>
        <taxon>Dikarya</taxon>
        <taxon>Ascomycota</taxon>
        <taxon>Pezizomycotina</taxon>
        <taxon>Pezizomycetes</taxon>
        <taxon>Pezizales</taxon>
        <taxon>Ascobolaceae</taxon>
        <taxon>Ascobolus</taxon>
    </lineage>
</organism>
<dbReference type="SMART" id="SM00248">
    <property type="entry name" value="ANK"/>
    <property type="match status" value="3"/>
</dbReference>
<evidence type="ECO:0000313" key="2">
    <source>
        <dbReference type="EMBL" id="RPA71659.1"/>
    </source>
</evidence>
<dbReference type="InterPro" id="IPR002110">
    <property type="entry name" value="Ankyrin_rpt"/>
</dbReference>
<gene>
    <name evidence="2" type="ORF">BJ508DRAFT_88063</name>
</gene>
<dbReference type="EMBL" id="ML119909">
    <property type="protein sequence ID" value="RPA71659.1"/>
    <property type="molecule type" value="Genomic_DNA"/>
</dbReference>
<keyword evidence="1" id="KW-0040">ANK repeat</keyword>
<keyword evidence="3" id="KW-1185">Reference proteome</keyword>
<dbReference type="Gene3D" id="1.25.40.20">
    <property type="entry name" value="Ankyrin repeat-containing domain"/>
    <property type="match status" value="1"/>
</dbReference>
<reference evidence="2 3" key="1">
    <citation type="journal article" date="2018" name="Nat. Ecol. Evol.">
        <title>Pezizomycetes genomes reveal the molecular basis of ectomycorrhizal truffle lifestyle.</title>
        <authorList>
            <person name="Murat C."/>
            <person name="Payen T."/>
            <person name="Noel B."/>
            <person name="Kuo A."/>
            <person name="Morin E."/>
            <person name="Chen J."/>
            <person name="Kohler A."/>
            <person name="Krizsan K."/>
            <person name="Balestrini R."/>
            <person name="Da Silva C."/>
            <person name="Montanini B."/>
            <person name="Hainaut M."/>
            <person name="Levati E."/>
            <person name="Barry K.W."/>
            <person name="Belfiori B."/>
            <person name="Cichocki N."/>
            <person name="Clum A."/>
            <person name="Dockter R.B."/>
            <person name="Fauchery L."/>
            <person name="Guy J."/>
            <person name="Iotti M."/>
            <person name="Le Tacon F."/>
            <person name="Lindquist E.A."/>
            <person name="Lipzen A."/>
            <person name="Malagnac F."/>
            <person name="Mello A."/>
            <person name="Molinier V."/>
            <person name="Miyauchi S."/>
            <person name="Poulain J."/>
            <person name="Riccioni C."/>
            <person name="Rubini A."/>
            <person name="Sitrit Y."/>
            <person name="Splivallo R."/>
            <person name="Traeger S."/>
            <person name="Wang M."/>
            <person name="Zifcakova L."/>
            <person name="Wipf D."/>
            <person name="Zambonelli A."/>
            <person name="Paolocci F."/>
            <person name="Nowrousian M."/>
            <person name="Ottonello S."/>
            <person name="Baldrian P."/>
            <person name="Spatafora J.W."/>
            <person name="Henrissat B."/>
            <person name="Nagy L.G."/>
            <person name="Aury J.M."/>
            <person name="Wincker P."/>
            <person name="Grigoriev I.V."/>
            <person name="Bonfante P."/>
            <person name="Martin F.M."/>
        </authorList>
    </citation>
    <scope>NUCLEOTIDE SEQUENCE [LARGE SCALE GENOMIC DNA]</scope>
    <source>
        <strain evidence="2 3">RN42</strain>
    </source>
</reference>
<dbReference type="OrthoDB" id="366390at2759"/>
<dbReference type="PROSITE" id="PS50297">
    <property type="entry name" value="ANK_REP_REGION"/>
    <property type="match status" value="1"/>
</dbReference>
<dbReference type="InterPro" id="IPR036770">
    <property type="entry name" value="Ankyrin_rpt-contain_sf"/>
</dbReference>
<protein>
    <submittedName>
        <fullName evidence="2">Uncharacterized protein</fullName>
    </submittedName>
</protein>
<feature type="repeat" description="ANK" evidence="1">
    <location>
        <begin position="466"/>
        <end position="498"/>
    </location>
</feature>
<evidence type="ECO:0000256" key="1">
    <source>
        <dbReference type="PROSITE-ProRule" id="PRU00023"/>
    </source>
</evidence>
<proteinExistence type="predicted"/>
<dbReference type="AlphaFoldDB" id="A0A3N4HAY4"/>
<name>A0A3N4HAY4_ASCIM</name>
<dbReference type="SUPFAM" id="SSF48403">
    <property type="entry name" value="Ankyrin repeat"/>
    <property type="match status" value="1"/>
</dbReference>
<dbReference type="Proteomes" id="UP000275078">
    <property type="component" value="Unassembled WGS sequence"/>
</dbReference>
<dbReference type="PROSITE" id="PS50088">
    <property type="entry name" value="ANK_REPEAT"/>
    <property type="match status" value="1"/>
</dbReference>
<accession>A0A3N4HAY4</accession>
<sequence>MYTSAYRSSCLGKQLRISSAVSLIELLQVQLTSYDVNGNLTVGSLDQSRSFRNSDALMNSCGSLVRLRTPEPYTMRRYQSSKEMKILEPAHYTVVEYLRSEYLREHSNSLVSWLSFSDKESRKVMWETFFGFILSTSANLRTGQDAARIFQRHFRLFKLFLEDEQGAHWWTSLALFCVEDAQLFELFEDIIFNHTSTLLFFLSYLHRGSERELHNDLSSRRWVYSAYEFRHVLRSFDQTISKMTAATCVPSQSIPTSHETESDAQLRINASSPTAVSKMLLFFLGMDDELLLKLLGSGPNVLWEIISPSNSATRINVGAVLLNEACRRTFVDLEVALKLIELGADYREPCFPVFQPGIGCFESFMHSGCEERSNYGGVEDMMFSVHRWVSQANPESTENTPSKLEEVIERIDSQSEDIGCVVPFSCTAVGIETALHSIARGDSYKAAEVLQHLLNIGADVNSMLPDGSTPLHFASLAARFQNYETLLGAGAEVRCNHLEQLPVFRPFGVVHRNLGGSDGIISIPSYALSCGSEGATSHPDRNNFARSTKSNRRDGGGRIIDFHRRFLIPNDSRRDISYRTVEVDDGYGQRMHMDREDDRLHYYTSKSQEEGWPCTVIPFRRVSRVEIRSRHTHMLRWGNISYGTALENASSLGIEDYEMVVESLLELGRAACACRGKRDLRSVSAHIANRTDPDSENGTSIETETRRLVFDFRHLYCCR</sequence>
<evidence type="ECO:0000313" key="3">
    <source>
        <dbReference type="Proteomes" id="UP000275078"/>
    </source>
</evidence>